<dbReference type="EMBL" id="ML119746">
    <property type="protein sequence ID" value="RPA76360.1"/>
    <property type="molecule type" value="Genomic_DNA"/>
</dbReference>
<dbReference type="Pfam" id="PF01841">
    <property type="entry name" value="Transglut_core"/>
    <property type="match status" value="1"/>
</dbReference>
<dbReference type="SMART" id="SM00460">
    <property type="entry name" value="TGc"/>
    <property type="match status" value="1"/>
</dbReference>
<dbReference type="InterPro" id="IPR052557">
    <property type="entry name" value="CAP/Cytokinesis_protein"/>
</dbReference>
<dbReference type="PANTHER" id="PTHR46333">
    <property type="entry name" value="CYTOKINESIS PROTEIN 3"/>
    <property type="match status" value="1"/>
</dbReference>
<evidence type="ECO:0000313" key="2">
    <source>
        <dbReference type="EMBL" id="RPA76360.1"/>
    </source>
</evidence>
<dbReference type="GO" id="GO:0005737">
    <property type="term" value="C:cytoplasm"/>
    <property type="evidence" value="ECO:0007669"/>
    <property type="project" value="TreeGrafter"/>
</dbReference>
<dbReference type="InterPro" id="IPR002931">
    <property type="entry name" value="Transglutaminase-like"/>
</dbReference>
<accession>A0A3N4HWY8</accession>
<dbReference type="Gene3D" id="3.10.620.30">
    <property type="match status" value="1"/>
</dbReference>
<reference evidence="2 3" key="1">
    <citation type="journal article" date="2018" name="Nat. Ecol. Evol.">
        <title>Pezizomycetes genomes reveal the molecular basis of ectomycorrhizal truffle lifestyle.</title>
        <authorList>
            <person name="Murat C."/>
            <person name="Payen T."/>
            <person name="Noel B."/>
            <person name="Kuo A."/>
            <person name="Morin E."/>
            <person name="Chen J."/>
            <person name="Kohler A."/>
            <person name="Krizsan K."/>
            <person name="Balestrini R."/>
            <person name="Da Silva C."/>
            <person name="Montanini B."/>
            <person name="Hainaut M."/>
            <person name="Levati E."/>
            <person name="Barry K.W."/>
            <person name="Belfiori B."/>
            <person name="Cichocki N."/>
            <person name="Clum A."/>
            <person name="Dockter R.B."/>
            <person name="Fauchery L."/>
            <person name="Guy J."/>
            <person name="Iotti M."/>
            <person name="Le Tacon F."/>
            <person name="Lindquist E.A."/>
            <person name="Lipzen A."/>
            <person name="Malagnac F."/>
            <person name="Mello A."/>
            <person name="Molinier V."/>
            <person name="Miyauchi S."/>
            <person name="Poulain J."/>
            <person name="Riccioni C."/>
            <person name="Rubini A."/>
            <person name="Sitrit Y."/>
            <person name="Splivallo R."/>
            <person name="Traeger S."/>
            <person name="Wang M."/>
            <person name="Zifcakova L."/>
            <person name="Wipf D."/>
            <person name="Zambonelli A."/>
            <person name="Paolocci F."/>
            <person name="Nowrousian M."/>
            <person name="Ottonello S."/>
            <person name="Baldrian P."/>
            <person name="Spatafora J.W."/>
            <person name="Henrissat B."/>
            <person name="Nagy L.G."/>
            <person name="Aury J.M."/>
            <person name="Wincker P."/>
            <person name="Grigoriev I.V."/>
            <person name="Bonfante P."/>
            <person name="Martin F.M."/>
        </authorList>
    </citation>
    <scope>NUCLEOTIDE SEQUENCE [LARGE SCALE GENOMIC DNA]</scope>
    <source>
        <strain evidence="2 3">RN42</strain>
    </source>
</reference>
<dbReference type="Proteomes" id="UP000275078">
    <property type="component" value="Unassembled WGS sequence"/>
</dbReference>
<dbReference type="SUPFAM" id="SSF54001">
    <property type="entry name" value="Cysteine proteinases"/>
    <property type="match status" value="1"/>
</dbReference>
<gene>
    <name evidence="2" type="ORF">BJ508DRAFT_9846</name>
</gene>
<organism evidence="2 3">
    <name type="scientific">Ascobolus immersus RN42</name>
    <dbReference type="NCBI Taxonomy" id="1160509"/>
    <lineage>
        <taxon>Eukaryota</taxon>
        <taxon>Fungi</taxon>
        <taxon>Dikarya</taxon>
        <taxon>Ascomycota</taxon>
        <taxon>Pezizomycotina</taxon>
        <taxon>Pezizomycetes</taxon>
        <taxon>Pezizales</taxon>
        <taxon>Ascobolaceae</taxon>
        <taxon>Ascobolus</taxon>
    </lineage>
</organism>
<dbReference type="OrthoDB" id="6129702at2759"/>
<keyword evidence="3" id="KW-1185">Reference proteome</keyword>
<dbReference type="PANTHER" id="PTHR46333:SF2">
    <property type="entry name" value="CYTOKINESIS PROTEIN 3"/>
    <property type="match status" value="1"/>
</dbReference>
<dbReference type="STRING" id="1160509.A0A3N4HWY8"/>
<dbReference type="InterPro" id="IPR038765">
    <property type="entry name" value="Papain-like_cys_pep_sf"/>
</dbReference>
<protein>
    <recommendedName>
        <fullName evidence="1">Transglutaminase-like domain-containing protein</fullName>
    </recommendedName>
</protein>
<evidence type="ECO:0000313" key="3">
    <source>
        <dbReference type="Proteomes" id="UP000275078"/>
    </source>
</evidence>
<proteinExistence type="predicted"/>
<name>A0A3N4HWY8_ASCIM</name>
<feature type="domain" description="Transglutaminase-like" evidence="1">
    <location>
        <begin position="81"/>
        <end position="143"/>
    </location>
</feature>
<evidence type="ECO:0000259" key="1">
    <source>
        <dbReference type="SMART" id="SM00460"/>
    </source>
</evidence>
<sequence length="186" mass="21555">MPLLRDRDFSKPDQHAARPEFHLDALHKAGTPITKFARQLCKPFDSPIDAYRAIFFWLHLSIKYSVHKRETEYQYQHPETVFGRGRGRCVGFSALFKEMANAAGLPCMVVGGMAENKKWKIGPHAWIMVEVEGWGVRWIDPTWGARGREGRCKGRFFTMEMSEWSASHWLDSVIRTPKTDKTDLNW</sequence>
<dbReference type="AlphaFoldDB" id="A0A3N4HWY8"/>